<feature type="transmembrane region" description="Helical" evidence="9">
    <location>
        <begin position="1130"/>
        <end position="1148"/>
    </location>
</feature>
<keyword evidence="3 6" id="KW-0808">Transferase</keyword>
<evidence type="ECO:0000259" key="10">
    <source>
        <dbReference type="Pfam" id="PF00590"/>
    </source>
</evidence>
<dbReference type="InterPro" id="IPR014776">
    <property type="entry name" value="4pyrrole_Mease_sub2"/>
</dbReference>
<dbReference type="CDD" id="cd11642">
    <property type="entry name" value="SUMT"/>
    <property type="match status" value="1"/>
</dbReference>
<comment type="similarity">
    <text evidence="6">Belongs to the precorrin methyltransferase family.</text>
</comment>
<dbReference type="InterPro" id="IPR003043">
    <property type="entry name" value="Uropor_MeTrfase_CS"/>
</dbReference>
<dbReference type="GO" id="GO:0004851">
    <property type="term" value="F:uroporphyrin-III C-methyltransferase activity"/>
    <property type="evidence" value="ECO:0007669"/>
    <property type="project" value="UniProtKB-EC"/>
</dbReference>
<feature type="transmembrane region" description="Helical" evidence="9">
    <location>
        <begin position="928"/>
        <end position="950"/>
    </location>
</feature>
<dbReference type="FunFam" id="3.40.1010.10:FF:000001">
    <property type="entry name" value="Siroheme synthase"/>
    <property type="match status" value="1"/>
</dbReference>
<organism evidence="11 12">
    <name type="scientific">Polarella glacialis</name>
    <name type="common">Dinoflagellate</name>
    <dbReference type="NCBI Taxonomy" id="89957"/>
    <lineage>
        <taxon>Eukaryota</taxon>
        <taxon>Sar</taxon>
        <taxon>Alveolata</taxon>
        <taxon>Dinophyceae</taxon>
        <taxon>Suessiales</taxon>
        <taxon>Suessiaceae</taxon>
        <taxon>Polarella</taxon>
    </lineage>
</organism>
<dbReference type="InterPro" id="IPR014777">
    <property type="entry name" value="4pyrrole_Mease_sub1"/>
</dbReference>
<feature type="transmembrane region" description="Helical" evidence="9">
    <location>
        <begin position="1065"/>
        <end position="1085"/>
    </location>
</feature>
<feature type="compositionally biased region" description="Polar residues" evidence="8">
    <location>
        <begin position="1224"/>
        <end position="1234"/>
    </location>
</feature>
<keyword evidence="9" id="KW-1133">Transmembrane helix</keyword>
<keyword evidence="5" id="KW-0627">Porphyrin biosynthesis</keyword>
<feature type="transmembrane region" description="Helical" evidence="9">
    <location>
        <begin position="1154"/>
        <end position="1172"/>
    </location>
</feature>
<evidence type="ECO:0000256" key="7">
    <source>
        <dbReference type="SAM" id="Coils"/>
    </source>
</evidence>
<proteinExistence type="inferred from homology"/>
<dbReference type="SUPFAM" id="SSF53790">
    <property type="entry name" value="Tetrapyrrole methylase"/>
    <property type="match status" value="1"/>
</dbReference>
<dbReference type="Gene3D" id="3.30.950.10">
    <property type="entry name" value="Methyltransferase, Cobalt-precorrin-4 Transmethylase, Domain 2"/>
    <property type="match status" value="1"/>
</dbReference>
<evidence type="ECO:0000256" key="4">
    <source>
        <dbReference type="ARBA" id="ARBA00022691"/>
    </source>
</evidence>
<feature type="transmembrane region" description="Helical" evidence="9">
    <location>
        <begin position="1246"/>
        <end position="1269"/>
    </location>
</feature>
<sequence length="1630" mass="179633">MEEDPRVQEVREHFTLRKLQERVWRLESENKELKVSNSILQTQYTSQSETQSDILRTLHASLEENYGTIEKSEKEIQRLELLLEDQKQDFKDKLEEERAQLANQVAALQIANELLQDQLNQVREFQHNKETLEGDLANLKDKLSQQAEAHARDVSAFDRKKAIDIDQLRKDMQRNIKETREMLKARTKDQLDSTTKRTIMENEQMATELHFQSKETERLLDRNQALMEENVQLRRNLLIHKDLENELARRTHVYQRLLKKMNEKMKVDAASTDQSRELNLTGGSEMGRENEDSVAGGNSRDFQGFNELTDKLHRQLEENDGKLQTARREFAQYRRDHATLTQLQDQSTRLIISALYELKNQKEQMPFPPASYDPESDWQFANMTGKQKEYFFRVLLEKLNSSMCGNCFPSGPNAASTGSLPLIGKQGPQETQGSHFSQFLWSVATHGGAPSTHGHAHKEMVSQGAQTETSTADPCLQEGLWNPKTRAGHKDSPTVSPNMVTGGVRTWGTKAKTQFSCFGFDLDPWSGKAGPGSSLGSATAMLVVSSLLSALRSLSHSRALQLWLSPIGRGEEVHNGSQFTPEIESQPRIAVGRKLPMDESETLSSPTPVESTSQLLGPVALVGAGPGDPELLTLRAMRRLEAAEVVLHDSLISEEVLNLVPRSAELINVGKRCGDVKDRGLQQKEIHELMLLHSRRGHRVVRLKCGDPFVFGRGGEELEFLVKHQVSVEVVPGITSALGAAASCQVPLTHRGFGTNHVHFCVGQSQARTLPDLDWGELARSAMKQTAAGKCISKVSMAYVYADGGVAIVLPVSEKLTEAFVAVFSRCLIMVFLSLLSGGIAGGAGQVYSYNRNGWMTDVQVNQARRYQRQQVRLSQAEMFREDIRDLVQSSVTTLENYVLIATLILGMIAECYIEGPLPNGASQFAVTLYTLCLGSSLVYLMLCVICAMVGNHLAVACQKDLLTTLVRLPVEEFVQEIEDAAIHESTEAFEHQRFKNMLRLPGMKATHGSAQRRCRSSEAEGRLPASSPLSQGIPLSQEAGQSQAKTGEAHLAVFTEKEREWRMLGSLSFLFGCLGMSHLLQAYGYFAMAKYYTGDVWVSFIVQVLMVFVDVALGLVYMQHDSKWSRLPCVLLPTIGPLAAGMAVRVQDESFDMLAVPLCFVCHVLWNLLGLSKFLAVHRAAEQPAASEENQSCQAPAECRFADVAPTARRQARARNKLPRASSPGSCHDTTAPKSRKVRGATNQFRAFASGILMVAMAWSATFVWTVYSESERGGEVDDGVMMPRHLGELPVRHGPGPQQTLANSNLRGRRKVQDLEVAELNLEDLEVAWPSPHFQPRFAACGGGRCFVANDYLVLELLAPSGGRVTHWFRPATCNLTESILDLTMLCNGEGDCRLLALVVGQDVDRKPSVVDCTTGAKQQLLKVTEPVHKLAMLQAQSQMESSPSLLVALNSGSVIQFAPSRPAIEPLAWQPSWPLAQNAAPDAALIAIDASSALVGGGEVRSSLLAIHEADAGGASLLRIEDLQTGASRQKFTVSAAAGGQLLGGCFWKVCHKFERGCHLCNSELDALFSALCKDVKDKEFGRGGPVLIFLGPTAGFPAHLEKLSGGRPTKRPRVAPCGMGATDDAC</sequence>
<feature type="compositionally biased region" description="Polar residues" evidence="8">
    <location>
        <begin position="271"/>
        <end position="282"/>
    </location>
</feature>
<feature type="region of interest" description="Disordered" evidence="8">
    <location>
        <begin position="1213"/>
        <end position="1239"/>
    </location>
</feature>
<reference evidence="11" key="1">
    <citation type="submission" date="2021-02" db="EMBL/GenBank/DDBJ databases">
        <authorList>
            <person name="Dougan E. K."/>
            <person name="Rhodes N."/>
            <person name="Thang M."/>
            <person name="Chan C."/>
        </authorList>
    </citation>
    <scope>NUCLEOTIDE SEQUENCE</scope>
</reference>
<evidence type="ECO:0000256" key="3">
    <source>
        <dbReference type="ARBA" id="ARBA00022679"/>
    </source>
</evidence>
<dbReference type="PROSITE" id="PS00840">
    <property type="entry name" value="SUMT_2"/>
    <property type="match status" value="1"/>
</dbReference>
<evidence type="ECO:0000313" key="12">
    <source>
        <dbReference type="Proteomes" id="UP000654075"/>
    </source>
</evidence>
<feature type="region of interest" description="Disordered" evidence="8">
    <location>
        <begin position="265"/>
        <end position="300"/>
    </location>
</feature>
<dbReference type="OrthoDB" id="421435at2759"/>
<evidence type="ECO:0000256" key="8">
    <source>
        <dbReference type="SAM" id="MobiDB-lite"/>
    </source>
</evidence>
<dbReference type="PROSITE" id="PS00839">
    <property type="entry name" value="SUMT_1"/>
    <property type="match status" value="1"/>
</dbReference>
<gene>
    <name evidence="11" type="ORF">PGLA1383_LOCUS42550</name>
</gene>
<dbReference type="InterPro" id="IPR000878">
    <property type="entry name" value="4pyrrol_Mease"/>
</dbReference>
<evidence type="ECO:0000256" key="1">
    <source>
        <dbReference type="ARBA" id="ARBA00012162"/>
    </source>
</evidence>
<keyword evidence="2 6" id="KW-0489">Methyltransferase</keyword>
<dbReference type="Gene3D" id="3.40.1010.10">
    <property type="entry name" value="Cobalt-precorrin-4 Transmethylase, Domain 1"/>
    <property type="match status" value="1"/>
</dbReference>
<feature type="transmembrane region" description="Helical" evidence="9">
    <location>
        <begin position="819"/>
        <end position="842"/>
    </location>
</feature>
<dbReference type="InterPro" id="IPR035996">
    <property type="entry name" value="4pyrrol_Methylase_sf"/>
</dbReference>
<evidence type="ECO:0000313" key="11">
    <source>
        <dbReference type="EMBL" id="CAE8625560.1"/>
    </source>
</evidence>
<dbReference type="Proteomes" id="UP000654075">
    <property type="component" value="Unassembled WGS sequence"/>
</dbReference>
<dbReference type="EC" id="2.1.1.107" evidence="1"/>
<comment type="caution">
    <text evidence="11">The sequence shown here is derived from an EMBL/GenBank/DDBJ whole genome shotgun (WGS) entry which is preliminary data.</text>
</comment>
<dbReference type="EMBL" id="CAJNNV010028723">
    <property type="protein sequence ID" value="CAE8625560.1"/>
    <property type="molecule type" value="Genomic_DNA"/>
</dbReference>
<feature type="domain" description="Tetrapyrrole methylase" evidence="10">
    <location>
        <begin position="619"/>
        <end position="776"/>
    </location>
</feature>
<feature type="transmembrane region" description="Helical" evidence="9">
    <location>
        <begin position="1097"/>
        <end position="1118"/>
    </location>
</feature>
<keyword evidence="12" id="KW-1185">Reference proteome</keyword>
<evidence type="ECO:0000256" key="9">
    <source>
        <dbReference type="SAM" id="Phobius"/>
    </source>
</evidence>
<keyword evidence="9" id="KW-0812">Transmembrane</keyword>
<dbReference type="PANTHER" id="PTHR45790:SF3">
    <property type="entry name" value="S-ADENOSYL-L-METHIONINE-DEPENDENT UROPORPHYRINOGEN III METHYLTRANSFERASE, CHLOROPLASTIC"/>
    <property type="match status" value="1"/>
</dbReference>
<evidence type="ECO:0000256" key="6">
    <source>
        <dbReference type="RuleBase" id="RU003960"/>
    </source>
</evidence>
<dbReference type="InterPro" id="IPR006366">
    <property type="entry name" value="CobA/CysG_C"/>
</dbReference>
<dbReference type="NCBIfam" id="NF004790">
    <property type="entry name" value="PRK06136.1"/>
    <property type="match status" value="1"/>
</dbReference>
<feature type="transmembrane region" description="Helical" evidence="9">
    <location>
        <begin position="898"/>
        <end position="916"/>
    </location>
</feature>
<keyword evidence="4" id="KW-0949">S-adenosyl-L-methionine</keyword>
<evidence type="ECO:0000256" key="2">
    <source>
        <dbReference type="ARBA" id="ARBA00022603"/>
    </source>
</evidence>
<dbReference type="Pfam" id="PF00590">
    <property type="entry name" value="TP_methylase"/>
    <property type="match status" value="1"/>
</dbReference>
<accession>A0A813GJU5</accession>
<dbReference type="GO" id="GO:0019354">
    <property type="term" value="P:siroheme biosynthetic process"/>
    <property type="evidence" value="ECO:0007669"/>
    <property type="project" value="InterPro"/>
</dbReference>
<dbReference type="InterPro" id="IPR050161">
    <property type="entry name" value="Siro_Cobalamin_biosynth"/>
</dbReference>
<dbReference type="PANTHER" id="PTHR45790">
    <property type="entry name" value="SIROHEME SYNTHASE-RELATED"/>
    <property type="match status" value="1"/>
</dbReference>
<feature type="region of interest" description="Disordered" evidence="8">
    <location>
        <begin position="448"/>
        <end position="500"/>
    </location>
</feature>
<keyword evidence="9" id="KW-0472">Membrane</keyword>
<protein>
    <recommendedName>
        <fullName evidence="1">uroporphyrinogen-III C-methyltransferase</fullName>
        <ecNumber evidence="1">2.1.1.107</ecNumber>
    </recommendedName>
</protein>
<keyword evidence="7" id="KW-0175">Coiled coil</keyword>
<feature type="compositionally biased region" description="Polar residues" evidence="8">
    <location>
        <begin position="463"/>
        <end position="472"/>
    </location>
</feature>
<evidence type="ECO:0000256" key="5">
    <source>
        <dbReference type="ARBA" id="ARBA00023244"/>
    </source>
</evidence>
<name>A0A813GJU5_POLGL</name>
<feature type="coiled-coil region" evidence="7">
    <location>
        <begin position="316"/>
        <end position="343"/>
    </location>
</feature>
<dbReference type="GO" id="GO:0032259">
    <property type="term" value="P:methylation"/>
    <property type="evidence" value="ECO:0007669"/>
    <property type="project" value="UniProtKB-KW"/>
</dbReference>
<feature type="coiled-coil region" evidence="7">
    <location>
        <begin position="62"/>
        <end position="149"/>
    </location>
</feature>
<dbReference type="NCBIfam" id="TIGR01469">
    <property type="entry name" value="cobA_cysG_Cterm"/>
    <property type="match status" value="1"/>
</dbReference>